<dbReference type="CDD" id="cd00160">
    <property type="entry name" value="RhoGEF"/>
    <property type="match status" value="1"/>
</dbReference>
<keyword evidence="4" id="KW-1185">Reference proteome</keyword>
<sequence>MHPHRDSKLDYPEDDNIRHHSNASKSNSYIACLDPSTMSLIDCYALVTDRLERLYFVDHDEIEYTAVASECSPDDKNNNGASYLSDDGKGHVTEDKKKSKFRRFSLLSSSRASHHDNDGPYGRDARDARRSSTGEFPKRRPTRIQRAIRRTLTMTLSQKNRADSSTDVVASPEDNSLSANLPGDRISLDDSTINDNRQSWPHFKTLFQFVKRRHSTYGRYSFPYTAHEPQRPTASANEQFSRNGSVRGLGELNSAISKGGDLKLSSNQMRMFIANEIYTTECSYLMHLQTLKKCFMDPFIEAADKSRPLVKPADIAIIFAHVPELIRISTKMTTCIKRAVDPWENGKTHLNDIFINFSPELEVYSRYAKNYRDIRLAVDRIDQSEACQKFIRQAHKRKETNKLGLSDYMIMPIQRVTRYCLLLGELKKNTEESHPDFADICQALETMIKLAANCNRVTRL</sequence>
<dbReference type="EMBL" id="CAJVPI010000706">
    <property type="protein sequence ID" value="CAG8564624.1"/>
    <property type="molecule type" value="Genomic_DNA"/>
</dbReference>
<dbReference type="GO" id="GO:0005737">
    <property type="term" value="C:cytoplasm"/>
    <property type="evidence" value="ECO:0007669"/>
    <property type="project" value="TreeGrafter"/>
</dbReference>
<feature type="compositionally biased region" description="Basic and acidic residues" evidence="1">
    <location>
        <begin position="113"/>
        <end position="138"/>
    </location>
</feature>
<feature type="region of interest" description="Disordered" evidence="1">
    <location>
        <begin position="70"/>
        <end position="141"/>
    </location>
</feature>
<dbReference type="Pfam" id="PF00621">
    <property type="entry name" value="RhoGEF"/>
    <property type="match status" value="1"/>
</dbReference>
<feature type="domain" description="DH" evidence="2">
    <location>
        <begin position="269"/>
        <end position="457"/>
    </location>
</feature>
<feature type="compositionally biased region" description="Polar residues" evidence="1">
    <location>
        <begin position="158"/>
        <end position="179"/>
    </location>
</feature>
<dbReference type="InterPro" id="IPR051092">
    <property type="entry name" value="FYVE_RhoGEF_PH"/>
</dbReference>
<comment type="caution">
    <text evidence="3">The sequence shown here is derived from an EMBL/GenBank/DDBJ whole genome shotgun (WGS) entry which is preliminary data.</text>
</comment>
<feature type="compositionally biased region" description="Basic and acidic residues" evidence="1">
    <location>
        <begin position="1"/>
        <end position="18"/>
    </location>
</feature>
<evidence type="ECO:0000256" key="1">
    <source>
        <dbReference type="SAM" id="MobiDB-lite"/>
    </source>
</evidence>
<name>A0A9N9BI90_9GLOM</name>
<dbReference type="SMART" id="SM00325">
    <property type="entry name" value="RhoGEF"/>
    <property type="match status" value="1"/>
</dbReference>
<reference evidence="3" key="1">
    <citation type="submission" date="2021-06" db="EMBL/GenBank/DDBJ databases">
        <authorList>
            <person name="Kallberg Y."/>
            <person name="Tangrot J."/>
            <person name="Rosling A."/>
        </authorList>
    </citation>
    <scope>NUCLEOTIDE SEQUENCE</scope>
    <source>
        <strain evidence="3">BR232B</strain>
    </source>
</reference>
<dbReference type="GO" id="GO:0005085">
    <property type="term" value="F:guanyl-nucleotide exchange factor activity"/>
    <property type="evidence" value="ECO:0007669"/>
    <property type="project" value="InterPro"/>
</dbReference>
<dbReference type="SUPFAM" id="SSF48065">
    <property type="entry name" value="DBL homology domain (DH-domain)"/>
    <property type="match status" value="1"/>
</dbReference>
<dbReference type="InterPro" id="IPR000219">
    <property type="entry name" value="DH_dom"/>
</dbReference>
<organism evidence="3 4">
    <name type="scientific">Paraglomus brasilianum</name>
    <dbReference type="NCBI Taxonomy" id="144538"/>
    <lineage>
        <taxon>Eukaryota</taxon>
        <taxon>Fungi</taxon>
        <taxon>Fungi incertae sedis</taxon>
        <taxon>Mucoromycota</taxon>
        <taxon>Glomeromycotina</taxon>
        <taxon>Glomeromycetes</taxon>
        <taxon>Paraglomerales</taxon>
        <taxon>Paraglomeraceae</taxon>
        <taxon>Paraglomus</taxon>
    </lineage>
</organism>
<evidence type="ECO:0000313" key="4">
    <source>
        <dbReference type="Proteomes" id="UP000789739"/>
    </source>
</evidence>
<feature type="region of interest" description="Disordered" evidence="1">
    <location>
        <begin position="1"/>
        <end position="20"/>
    </location>
</feature>
<dbReference type="PROSITE" id="PS50010">
    <property type="entry name" value="DH_2"/>
    <property type="match status" value="1"/>
</dbReference>
<evidence type="ECO:0000259" key="2">
    <source>
        <dbReference type="PROSITE" id="PS50010"/>
    </source>
</evidence>
<dbReference type="PANTHER" id="PTHR12673">
    <property type="entry name" value="FACIOGENITAL DYSPLASIA PROTEIN"/>
    <property type="match status" value="1"/>
</dbReference>
<feature type="region of interest" description="Disordered" evidence="1">
    <location>
        <begin position="158"/>
        <end position="183"/>
    </location>
</feature>
<gene>
    <name evidence="3" type="ORF">PBRASI_LOCUS5773</name>
</gene>
<dbReference type="AlphaFoldDB" id="A0A9N9BI90"/>
<protein>
    <submittedName>
        <fullName evidence="3">4891_t:CDS:1</fullName>
    </submittedName>
</protein>
<accession>A0A9N9BI90</accession>
<dbReference type="InterPro" id="IPR035899">
    <property type="entry name" value="DBL_dom_sf"/>
</dbReference>
<proteinExistence type="predicted"/>
<evidence type="ECO:0000313" key="3">
    <source>
        <dbReference type="EMBL" id="CAG8564624.1"/>
    </source>
</evidence>
<dbReference type="Gene3D" id="1.20.900.10">
    <property type="entry name" value="Dbl homology (DH) domain"/>
    <property type="match status" value="1"/>
</dbReference>
<dbReference type="Proteomes" id="UP000789739">
    <property type="component" value="Unassembled WGS sequence"/>
</dbReference>
<dbReference type="OrthoDB" id="660555at2759"/>
<feature type="compositionally biased region" description="Basic and acidic residues" evidence="1">
    <location>
        <begin position="86"/>
        <end position="97"/>
    </location>
</feature>
<dbReference type="PANTHER" id="PTHR12673:SF159">
    <property type="entry name" value="LD03170P"/>
    <property type="match status" value="1"/>
</dbReference>